<dbReference type="AlphaFoldDB" id="A0AAV2SA80"/>
<gene>
    <name evidence="2" type="ORF">MNOR_LOCUS33761</name>
</gene>
<reference evidence="2 3" key="1">
    <citation type="submission" date="2024-05" db="EMBL/GenBank/DDBJ databases">
        <authorList>
            <person name="Wallberg A."/>
        </authorList>
    </citation>
    <scope>NUCLEOTIDE SEQUENCE [LARGE SCALE GENOMIC DNA]</scope>
</reference>
<organism evidence="2 3">
    <name type="scientific">Meganyctiphanes norvegica</name>
    <name type="common">Northern krill</name>
    <name type="synonym">Thysanopoda norvegica</name>
    <dbReference type="NCBI Taxonomy" id="48144"/>
    <lineage>
        <taxon>Eukaryota</taxon>
        <taxon>Metazoa</taxon>
        <taxon>Ecdysozoa</taxon>
        <taxon>Arthropoda</taxon>
        <taxon>Crustacea</taxon>
        <taxon>Multicrustacea</taxon>
        <taxon>Malacostraca</taxon>
        <taxon>Eumalacostraca</taxon>
        <taxon>Eucarida</taxon>
        <taxon>Euphausiacea</taxon>
        <taxon>Euphausiidae</taxon>
        <taxon>Meganyctiphanes</taxon>
    </lineage>
</organism>
<feature type="region of interest" description="Disordered" evidence="1">
    <location>
        <begin position="106"/>
        <end position="136"/>
    </location>
</feature>
<name>A0AAV2SA80_MEGNR</name>
<feature type="region of interest" description="Disordered" evidence="1">
    <location>
        <begin position="58"/>
        <end position="78"/>
    </location>
</feature>
<comment type="caution">
    <text evidence="2">The sequence shown here is derived from an EMBL/GenBank/DDBJ whole genome shotgun (WGS) entry which is preliminary data.</text>
</comment>
<sequence>MRDNINSSLLDMALSLKYDYNPIVSLPTLYHLPDGVHFTEVTNSSIMNNATIHIKQVLDRSPPAPNNPPQIIDQPSIPEKCFRQKSYRPYSQVPIENIPKLMDLVVSPPSIPKTSSSTTTKDPKAPKTKSTGTPKK</sequence>
<accession>A0AAV2SA80</accession>
<proteinExistence type="predicted"/>
<protein>
    <submittedName>
        <fullName evidence="2">Uncharacterized protein</fullName>
    </submittedName>
</protein>
<evidence type="ECO:0000256" key="1">
    <source>
        <dbReference type="SAM" id="MobiDB-lite"/>
    </source>
</evidence>
<dbReference type="EMBL" id="CAXKWB010049683">
    <property type="protein sequence ID" value="CAL4168958.1"/>
    <property type="molecule type" value="Genomic_DNA"/>
</dbReference>
<dbReference type="Proteomes" id="UP001497623">
    <property type="component" value="Unassembled WGS sequence"/>
</dbReference>
<keyword evidence="3" id="KW-1185">Reference proteome</keyword>
<evidence type="ECO:0000313" key="3">
    <source>
        <dbReference type="Proteomes" id="UP001497623"/>
    </source>
</evidence>
<evidence type="ECO:0000313" key="2">
    <source>
        <dbReference type="EMBL" id="CAL4168958.1"/>
    </source>
</evidence>